<protein>
    <submittedName>
        <fullName evidence="1">Uncharacterized protein</fullName>
    </submittedName>
</protein>
<organism evidence="1">
    <name type="scientific">Pseudomonas phage RVTF4</name>
    <dbReference type="NCBI Taxonomy" id="3236931"/>
    <lineage>
        <taxon>Viruses</taxon>
    </lineage>
</organism>
<accession>A0AB39CCM9</accession>
<name>A0AB39CCM9_9VIRU</name>
<dbReference type="EMBL" id="PQ015378">
    <property type="protein sequence ID" value="XDJ14590.1"/>
    <property type="molecule type" value="Genomic_DNA"/>
</dbReference>
<sequence length="72" mass="7727">MGPVSWIKVTHMSTALTAKEDIRISFGEMTGGMIIAKAGETLTLVEDNGDTIVVKSADDIEVTIGRDKVQFS</sequence>
<reference evidence="1" key="1">
    <citation type="submission" date="2024-07" db="EMBL/GenBank/DDBJ databases">
        <authorList>
            <person name="Bringhurst R.M."/>
            <person name="Homer T.E."/>
        </authorList>
    </citation>
    <scope>NUCLEOTIDE SEQUENCE</scope>
</reference>
<evidence type="ECO:0000313" key="1">
    <source>
        <dbReference type="EMBL" id="XDJ14590.1"/>
    </source>
</evidence>
<proteinExistence type="predicted"/>